<proteinExistence type="predicted"/>
<protein>
    <submittedName>
        <fullName evidence="2">Uncharacterized protein</fullName>
    </submittedName>
</protein>
<evidence type="ECO:0000313" key="2">
    <source>
        <dbReference type="EMBL" id="GAP67214.1"/>
    </source>
</evidence>
<gene>
    <name evidence="1" type="ORF">MBSD_0046</name>
    <name evidence="2" type="ORF">MBSD_n2530</name>
</gene>
<dbReference type="EMBL" id="DF970248">
    <property type="protein sequence ID" value="GAP67214.1"/>
    <property type="molecule type" value="Genomic_DNA"/>
</dbReference>
<evidence type="ECO:0000313" key="1">
    <source>
        <dbReference type="EMBL" id="GAN43542.1"/>
    </source>
</evidence>
<dbReference type="HOGENOM" id="CLU_1894567_0_0_6"/>
<dbReference type="AlphaFoldDB" id="A0A0K8QQP4"/>
<keyword evidence="3" id="KW-1185">Reference proteome</keyword>
<accession>A0A0K8QQP4</accession>
<organism evidence="2">
    <name type="scientific">Mizugakiibacter sediminis</name>
    <dbReference type="NCBI Taxonomy" id="1475481"/>
    <lineage>
        <taxon>Bacteria</taxon>
        <taxon>Pseudomonadati</taxon>
        <taxon>Pseudomonadota</taxon>
        <taxon>Gammaproteobacteria</taxon>
        <taxon>Lysobacterales</taxon>
        <taxon>Rhodanobacteraceae</taxon>
        <taxon>Mizugakiibacter</taxon>
    </lineage>
</organism>
<name>A0A0K8QQP4_9GAMM</name>
<dbReference type="OrthoDB" id="5965919at2"/>
<dbReference type="RefSeq" id="WP_062537768.1">
    <property type="nucleotide sequence ID" value="NZ_DF970248.1"/>
</dbReference>
<reference evidence="2" key="2">
    <citation type="submission" date="2015-08" db="EMBL/GenBank/DDBJ databases">
        <title>Complete DNA Sequence of Pseudomonas syringae pv. actinidiae, the Causal Agent of Kiwifruit Canker Disease.</title>
        <authorList>
            <person name="Rikkerink E.H.A."/>
            <person name="Fineran P.C."/>
        </authorList>
    </citation>
    <scope>NUCLEOTIDE SEQUENCE</scope>
    <source>
        <strain evidence="2">SkMP5</strain>
    </source>
</reference>
<sequence>MQSFEQIRAHVSGRYPLRTNDPYLISFDLTLARSRRHQGIYLAELEGEDGRKFLRISTPIGPLTGTDARRCLQFNWEQRVGYLAVSDLDGSPYLHLCENRPYELLDERELERLIGEIGPLGDQLEQAISSEADAF</sequence>
<dbReference type="STRING" id="1475481.GCA_000953855_02578"/>
<evidence type="ECO:0000313" key="3">
    <source>
        <dbReference type="Proteomes" id="UP000253740"/>
    </source>
</evidence>
<dbReference type="Proteomes" id="UP000253740">
    <property type="component" value="Unassembled WGS sequence"/>
</dbReference>
<reference evidence="1" key="1">
    <citation type="submission" date="2015-03" db="EMBL/GenBank/DDBJ databases">
        <title>Draft genome sequence of Mizugakiibacter sediminis skMP5.</title>
        <authorList>
            <person name="Watanabe T."/>
            <person name="Kojima H."/>
            <person name="Fukui M."/>
        </authorList>
    </citation>
    <scope>NUCLEOTIDE SEQUENCE</scope>
    <source>
        <strain evidence="1">SkMP5</strain>
    </source>
</reference>
<dbReference type="EMBL" id="DF952378">
    <property type="protein sequence ID" value="GAN43542.1"/>
    <property type="molecule type" value="Genomic_DNA"/>
</dbReference>